<organism evidence="12 13">
    <name type="scientific">Plectus sambesii</name>
    <dbReference type="NCBI Taxonomy" id="2011161"/>
    <lineage>
        <taxon>Eukaryota</taxon>
        <taxon>Metazoa</taxon>
        <taxon>Ecdysozoa</taxon>
        <taxon>Nematoda</taxon>
        <taxon>Chromadorea</taxon>
        <taxon>Plectida</taxon>
        <taxon>Plectina</taxon>
        <taxon>Plectoidea</taxon>
        <taxon>Plectidae</taxon>
        <taxon>Plectus</taxon>
    </lineage>
</organism>
<feature type="binding site" evidence="9">
    <location>
        <position position="372"/>
    </location>
    <ligand>
        <name>Ca(2+)</name>
        <dbReference type="ChEBI" id="CHEBI:29108"/>
        <label>5</label>
    </ligand>
</feature>
<dbReference type="GO" id="GO:0030198">
    <property type="term" value="P:extracellular matrix organization"/>
    <property type="evidence" value="ECO:0007669"/>
    <property type="project" value="TreeGrafter"/>
</dbReference>
<dbReference type="CDD" id="cd04278">
    <property type="entry name" value="ZnMc_MMP"/>
    <property type="match status" value="1"/>
</dbReference>
<feature type="binding site" evidence="9">
    <location>
        <position position="201"/>
    </location>
    <ligand>
        <name>Ca(2+)</name>
        <dbReference type="ChEBI" id="CHEBI:29108"/>
        <label>1</label>
    </ligand>
</feature>
<sequence length="510" mass="56588">MALLLLLALSFSTALSAPTRPNSVTKDVALRYLTSFGYYNAIPHASQMDSRSSAALRAQQLELAVKKFQSFAGLPVTGVLDQPTKKLMTRKRCGIPDFNAIQREGFQFKWDKQDIRWTVEKFSDDVSQGDTRRAIGQALSVWQEVIPLNFIEVAPGSSEADIRVGFATAVHEDAYPFDGPGGVLAHAMFPPDGRLHFDDDENWVYMDVEKLKKYANTDLIAVAIHELGHSLGLEHSNDQDAIMAPFYHEQVSDKPHYEVPPLHEDDIRRIQRIYGSRNDGFRPETTVPRPVRTTTEAIETQTRIEVGVEGGSPSGGGNAPCPNQIEDSAKSINGATYVFADSNVWELQGQRLQNSRPITAVFPSGPRRVTAAVTNPRTELMILFDQRTVYAYVWDASSGTFHPHRDFPKTLSDLVTFTPTAAFEWRDGNIVLLGGDTFATYDENWNTPTFVHKTTDYFNGFPEDVTAVLSNGQPGHILLVTPAGGYGYDMNAQKVTNSDPIPRQQFAPCS</sequence>
<feature type="chain" id="PRO_5036972496" evidence="10">
    <location>
        <begin position="17"/>
        <end position="510"/>
    </location>
</feature>
<dbReference type="AlphaFoldDB" id="A0A914WR98"/>
<evidence type="ECO:0000313" key="12">
    <source>
        <dbReference type="Proteomes" id="UP000887566"/>
    </source>
</evidence>
<dbReference type="PRINTS" id="PR00138">
    <property type="entry name" value="MATRIXIN"/>
</dbReference>
<feature type="binding site" description="in inhibited form" evidence="9">
    <location>
        <position position="93"/>
    </location>
    <ligand>
        <name>Zn(2+)</name>
        <dbReference type="ChEBI" id="CHEBI:29105"/>
        <label>2</label>
        <note>catalytic</note>
    </ligand>
</feature>
<feature type="binding site" evidence="9">
    <location>
        <position position="199"/>
    </location>
    <ligand>
        <name>Ca(2+)</name>
        <dbReference type="ChEBI" id="CHEBI:29108"/>
        <label>1</label>
    </ligand>
</feature>
<evidence type="ECO:0000313" key="13">
    <source>
        <dbReference type="WBParaSite" id="PSAMB.scaffold461size50299.g6266.t1"/>
    </source>
</evidence>
<dbReference type="InterPro" id="IPR021190">
    <property type="entry name" value="Pept_M10A"/>
</dbReference>
<feature type="binding site" evidence="9">
    <location>
        <position position="468"/>
    </location>
    <ligand>
        <name>Ca(2+)</name>
        <dbReference type="ChEBI" id="CHEBI:29108"/>
        <label>5</label>
    </ligand>
</feature>
<feature type="binding site" evidence="9">
    <location>
        <position position="179"/>
    </location>
    <ligand>
        <name>Ca(2+)</name>
        <dbReference type="ChEBI" id="CHEBI:29108"/>
        <label>3</label>
    </ligand>
</feature>
<feature type="binding site" evidence="9">
    <location>
        <position position="161"/>
    </location>
    <ligand>
        <name>Ca(2+)</name>
        <dbReference type="ChEBI" id="CHEBI:29108"/>
        <label>2</label>
    </ligand>
</feature>
<evidence type="ECO:0000256" key="7">
    <source>
        <dbReference type="PIRSR" id="PIRSR001191-1"/>
    </source>
</evidence>
<dbReference type="GO" id="GO:0006508">
    <property type="term" value="P:proteolysis"/>
    <property type="evidence" value="ECO:0007669"/>
    <property type="project" value="UniProtKB-KW"/>
</dbReference>
<dbReference type="Pfam" id="PF01471">
    <property type="entry name" value="PG_binding_1"/>
    <property type="match status" value="1"/>
</dbReference>
<feature type="signal peptide" evidence="10">
    <location>
        <begin position="1"/>
        <end position="16"/>
    </location>
</feature>
<feature type="binding site" evidence="9">
    <location>
        <position position="201"/>
    </location>
    <ligand>
        <name>Ca(2+)</name>
        <dbReference type="ChEBI" id="CHEBI:29108"/>
        <label>3</label>
    </ligand>
</feature>
<keyword evidence="4" id="KW-0378">Hydrolase</keyword>
<dbReference type="SUPFAM" id="SSF55486">
    <property type="entry name" value="Metalloproteases ('zincins'), catalytic domain"/>
    <property type="match status" value="1"/>
</dbReference>
<dbReference type="InterPro" id="IPR006026">
    <property type="entry name" value="Peptidase_Metallo"/>
</dbReference>
<feature type="binding site" evidence="9">
    <location>
        <position position="421"/>
    </location>
    <ligand>
        <name>Ca(2+)</name>
        <dbReference type="ChEBI" id="CHEBI:29108"/>
        <label>5</label>
    </ligand>
</feature>
<comment type="cofactor">
    <cofactor evidence="9">
        <name>Zn(2+)</name>
        <dbReference type="ChEBI" id="CHEBI:29105"/>
    </cofactor>
    <text evidence="9">Binds 2 Zn(2+) ions per subunit.</text>
</comment>
<feature type="binding site" evidence="9">
    <location>
        <position position="198"/>
    </location>
    <ligand>
        <name>Ca(2+)</name>
        <dbReference type="ChEBI" id="CHEBI:29108"/>
        <label>3</label>
    </ligand>
</feature>
<feature type="binding site" evidence="9">
    <location>
        <position position="178"/>
    </location>
    <ligand>
        <name>Ca(2+)</name>
        <dbReference type="ChEBI" id="CHEBI:29108"/>
        <label>3</label>
    </ligand>
</feature>
<evidence type="ECO:0000256" key="9">
    <source>
        <dbReference type="PIRSR" id="PIRSR621190-2"/>
    </source>
</evidence>
<dbReference type="Pfam" id="PF00413">
    <property type="entry name" value="Peptidase_M10"/>
    <property type="match status" value="1"/>
</dbReference>
<feature type="binding site" evidence="9">
    <location>
        <position position="186"/>
    </location>
    <ligand>
        <name>Zn(2+)</name>
        <dbReference type="ChEBI" id="CHEBI:29105"/>
        <label>1</label>
    </ligand>
</feature>
<dbReference type="PIRSF" id="PIRSF001191">
    <property type="entry name" value="Peptidase_M10A_matrix"/>
    <property type="match status" value="1"/>
</dbReference>
<dbReference type="InterPro" id="IPR018487">
    <property type="entry name" value="Hemopexin-like_repeat"/>
</dbReference>
<evidence type="ECO:0000256" key="1">
    <source>
        <dbReference type="ARBA" id="ARBA00010370"/>
    </source>
</evidence>
<evidence type="ECO:0000259" key="11">
    <source>
        <dbReference type="SMART" id="SM00235"/>
    </source>
</evidence>
<comment type="similarity">
    <text evidence="1">Belongs to the peptidase M10A family.</text>
</comment>
<dbReference type="GO" id="GO:0008270">
    <property type="term" value="F:zinc ion binding"/>
    <property type="evidence" value="ECO:0007669"/>
    <property type="project" value="InterPro"/>
</dbReference>
<protein>
    <submittedName>
        <fullName evidence="13">Peptidase metallopeptidase domain-containing protein</fullName>
    </submittedName>
</protein>
<feature type="binding site" evidence="9">
    <location>
        <position position="196"/>
    </location>
    <ligand>
        <name>Zn(2+)</name>
        <dbReference type="ChEBI" id="CHEBI:29105"/>
        <label>1</label>
    </ligand>
</feature>
<dbReference type="SUPFAM" id="SSF47090">
    <property type="entry name" value="PGBD-like"/>
    <property type="match status" value="1"/>
</dbReference>
<evidence type="ECO:0000256" key="2">
    <source>
        <dbReference type="ARBA" id="ARBA00022670"/>
    </source>
</evidence>
<dbReference type="GO" id="GO:0030574">
    <property type="term" value="P:collagen catabolic process"/>
    <property type="evidence" value="ECO:0007669"/>
    <property type="project" value="TreeGrafter"/>
</dbReference>
<keyword evidence="3 8" id="KW-0479">Metal-binding</keyword>
<evidence type="ECO:0000256" key="6">
    <source>
        <dbReference type="ARBA" id="ARBA00023049"/>
    </source>
</evidence>
<keyword evidence="2" id="KW-0645">Protease</keyword>
<accession>A0A914WR98</accession>
<dbReference type="InterPro" id="IPR024079">
    <property type="entry name" value="MetalloPept_cat_dom_sf"/>
</dbReference>
<comment type="cofactor">
    <cofactor evidence="9">
        <name>Ca(2+)</name>
        <dbReference type="ChEBI" id="CHEBI:29108"/>
    </cofactor>
    <text evidence="9">Can bind about 5 Ca(2+) ions per subunit.</text>
</comment>
<keyword evidence="10" id="KW-0732">Signal</keyword>
<dbReference type="InterPro" id="IPR036365">
    <property type="entry name" value="PGBD-like_sf"/>
</dbReference>
<feature type="binding site" evidence="9">
    <location>
        <position position="173"/>
    </location>
    <ligand>
        <name>Zn(2+)</name>
        <dbReference type="ChEBI" id="CHEBI:29105"/>
        <label>1</label>
    </ligand>
</feature>
<dbReference type="InterPro" id="IPR002477">
    <property type="entry name" value="Peptidoglycan-bd-like"/>
</dbReference>
<feature type="binding site" evidence="8">
    <location>
        <position position="229"/>
    </location>
    <ligand>
        <name>Zn(2+)</name>
        <dbReference type="ChEBI" id="CHEBI:29105"/>
        <label>2</label>
        <note>catalytic</note>
    </ligand>
</feature>
<dbReference type="GO" id="GO:0005615">
    <property type="term" value="C:extracellular space"/>
    <property type="evidence" value="ECO:0007669"/>
    <property type="project" value="TreeGrafter"/>
</dbReference>
<dbReference type="SMART" id="SM00120">
    <property type="entry name" value="HX"/>
    <property type="match status" value="2"/>
</dbReference>
<evidence type="ECO:0000256" key="5">
    <source>
        <dbReference type="ARBA" id="ARBA00022833"/>
    </source>
</evidence>
<dbReference type="InterPro" id="IPR033739">
    <property type="entry name" value="M10A_MMP"/>
</dbReference>
<proteinExistence type="inferred from homology"/>
<name>A0A914WR98_9BILA</name>
<keyword evidence="9" id="KW-0106">Calcium</keyword>
<feature type="binding site" evidence="8">
    <location>
        <position position="225"/>
    </location>
    <ligand>
        <name>Zn(2+)</name>
        <dbReference type="ChEBI" id="CHEBI:29105"/>
        <label>2</label>
        <note>catalytic</note>
    </ligand>
</feature>
<dbReference type="Proteomes" id="UP000887566">
    <property type="component" value="Unplaced"/>
</dbReference>
<dbReference type="InterPro" id="IPR001818">
    <property type="entry name" value="Pept_M10_metallopeptidase"/>
</dbReference>
<feature type="binding site" evidence="9">
    <location>
        <position position="327"/>
    </location>
    <ligand>
        <name>Ca(2+)</name>
        <dbReference type="ChEBI" id="CHEBI:29108"/>
        <label>4</label>
    </ligand>
</feature>
<feature type="binding site" evidence="9">
    <location>
        <position position="171"/>
    </location>
    <ligand>
        <name>Zn(2+)</name>
        <dbReference type="ChEBI" id="CHEBI:29105"/>
        <label>1</label>
    </ligand>
</feature>
<dbReference type="SMART" id="SM00235">
    <property type="entry name" value="ZnMc"/>
    <property type="match status" value="1"/>
</dbReference>
<dbReference type="WBParaSite" id="PSAMB.scaffold461size50299.g6266.t1">
    <property type="protein sequence ID" value="PSAMB.scaffold461size50299.g6266.t1"/>
    <property type="gene ID" value="PSAMB.scaffold461size50299.g6266"/>
</dbReference>
<feature type="active site" evidence="7">
    <location>
        <position position="226"/>
    </location>
</feature>
<dbReference type="SUPFAM" id="SSF50923">
    <property type="entry name" value="Hemopexin-like domain"/>
    <property type="match status" value="1"/>
</dbReference>
<dbReference type="GO" id="GO:0004222">
    <property type="term" value="F:metalloendopeptidase activity"/>
    <property type="evidence" value="ECO:0007669"/>
    <property type="project" value="InterPro"/>
</dbReference>
<dbReference type="GO" id="GO:0031012">
    <property type="term" value="C:extracellular matrix"/>
    <property type="evidence" value="ECO:0007669"/>
    <property type="project" value="InterPro"/>
</dbReference>
<dbReference type="PANTHER" id="PTHR10201">
    <property type="entry name" value="MATRIX METALLOPROTEINASE"/>
    <property type="match status" value="1"/>
</dbReference>
<evidence type="ECO:0000256" key="8">
    <source>
        <dbReference type="PIRSR" id="PIRSR001191-2"/>
    </source>
</evidence>
<evidence type="ECO:0000256" key="4">
    <source>
        <dbReference type="ARBA" id="ARBA00022801"/>
    </source>
</evidence>
<feature type="binding site" evidence="9">
    <location>
        <position position="125"/>
    </location>
    <ligand>
        <name>Ca(2+)</name>
        <dbReference type="ChEBI" id="CHEBI:29108"/>
        <label>1</label>
    </ligand>
</feature>
<dbReference type="PANTHER" id="PTHR10201:SF329">
    <property type="entry name" value="MATRIX METALLOPROTEINASE-C"/>
    <property type="match status" value="1"/>
</dbReference>
<dbReference type="Gene3D" id="2.110.10.10">
    <property type="entry name" value="Hemopexin-like domain"/>
    <property type="match status" value="1"/>
</dbReference>
<reference evidence="13" key="1">
    <citation type="submission" date="2022-11" db="UniProtKB">
        <authorList>
            <consortium name="WormBaseParasite"/>
        </authorList>
    </citation>
    <scope>IDENTIFICATION</scope>
</reference>
<feature type="domain" description="Peptidase metallopeptidase" evidence="11">
    <location>
        <begin position="106"/>
        <end position="276"/>
    </location>
</feature>
<evidence type="ECO:0000256" key="10">
    <source>
        <dbReference type="SAM" id="SignalP"/>
    </source>
</evidence>
<keyword evidence="5 8" id="KW-0862">Zinc</keyword>
<evidence type="ECO:0000256" key="3">
    <source>
        <dbReference type="ARBA" id="ARBA00022723"/>
    </source>
</evidence>
<feature type="binding site" evidence="9">
    <location>
        <position position="243"/>
    </location>
    <ligand>
        <name>Zn(2+)</name>
        <dbReference type="ChEBI" id="CHEBI:29105"/>
        <label>2</label>
        <note>catalytic</note>
    </ligand>
</feature>
<dbReference type="InterPro" id="IPR036375">
    <property type="entry name" value="Hemopexin-like_dom_sf"/>
</dbReference>
<feature type="binding site" evidence="8">
    <location>
        <position position="235"/>
    </location>
    <ligand>
        <name>Zn(2+)</name>
        <dbReference type="ChEBI" id="CHEBI:29105"/>
        <label>2</label>
        <note>catalytic</note>
    </ligand>
</feature>
<dbReference type="Gene3D" id="3.40.390.10">
    <property type="entry name" value="Collagenase (Catalytic Domain)"/>
    <property type="match status" value="1"/>
</dbReference>
<keyword evidence="6" id="KW-0482">Metalloprotease</keyword>
<keyword evidence="12" id="KW-1185">Reference proteome</keyword>